<protein>
    <submittedName>
        <fullName evidence="2">Uncharacterized protein</fullName>
    </submittedName>
</protein>
<dbReference type="EnsemblPlants" id="ORUFI11G14590.1">
    <property type="protein sequence ID" value="ORUFI11G14590.1"/>
    <property type="gene ID" value="ORUFI11G14590"/>
</dbReference>
<dbReference type="Proteomes" id="UP000008022">
    <property type="component" value="Unassembled WGS sequence"/>
</dbReference>
<feature type="compositionally biased region" description="Low complexity" evidence="1">
    <location>
        <begin position="135"/>
        <end position="150"/>
    </location>
</feature>
<dbReference type="Gramene" id="ORUFI11G14590.1">
    <property type="protein sequence ID" value="ORUFI11G14590.1"/>
    <property type="gene ID" value="ORUFI11G14590"/>
</dbReference>
<proteinExistence type="predicted"/>
<feature type="compositionally biased region" description="Low complexity" evidence="1">
    <location>
        <begin position="87"/>
        <end position="96"/>
    </location>
</feature>
<evidence type="ECO:0000313" key="3">
    <source>
        <dbReference type="Proteomes" id="UP000008022"/>
    </source>
</evidence>
<reference evidence="2" key="2">
    <citation type="submission" date="2015-06" db="UniProtKB">
        <authorList>
            <consortium name="EnsemblPlants"/>
        </authorList>
    </citation>
    <scope>IDENTIFICATION</scope>
</reference>
<feature type="compositionally biased region" description="Pro residues" evidence="1">
    <location>
        <begin position="235"/>
        <end position="244"/>
    </location>
</feature>
<reference evidence="3" key="1">
    <citation type="submission" date="2013-06" db="EMBL/GenBank/DDBJ databases">
        <authorList>
            <person name="Zhao Q."/>
        </authorList>
    </citation>
    <scope>NUCLEOTIDE SEQUENCE</scope>
    <source>
        <strain evidence="3">cv. W1943</strain>
    </source>
</reference>
<feature type="region of interest" description="Disordered" evidence="1">
    <location>
        <begin position="41"/>
        <end position="150"/>
    </location>
</feature>
<feature type="compositionally biased region" description="Basic residues" evidence="1">
    <location>
        <begin position="122"/>
        <end position="131"/>
    </location>
</feature>
<sequence length="320" mass="33918">MATMDPFLAGLLLPDRQISIGNSLNSRNKRMSGFEISPYAEYPSSPAPSLERGDGTGGCFQMAGDNAGHGELPLTLLRKNSSRKQPSSTSISANSSAPMEDWEEARGGHTLHCWSPIPPPTKQRHSFRGGGRHGNPNSSPSPAAYPAGSAEASNHSINAIHSRPLAVLEGSCTPGWSSCCGGGGHGCDAASSTTAADHLLLHYHHHTDWAMMDRLVASHTSTATPTLLTTRSASTPPPPPPMPQQPTASLTTPPLPRGCSAVPSAATTTCGASHGRLHRCCRHRWPRQSTSATSVAHHGRRTQRDGVKWKMRRSGMDPIS</sequence>
<name>A0A0E0R8G7_ORYRU</name>
<dbReference type="HOGENOM" id="CLU_750954_0_0_1"/>
<accession>A0A0E0R8G7</accession>
<dbReference type="STRING" id="4529.A0A0E0R8G7"/>
<feature type="region of interest" description="Disordered" evidence="1">
    <location>
        <begin position="288"/>
        <end position="320"/>
    </location>
</feature>
<dbReference type="OMA" id="APMEDWE"/>
<keyword evidence="3" id="KW-1185">Reference proteome</keyword>
<evidence type="ECO:0000313" key="2">
    <source>
        <dbReference type="EnsemblPlants" id="ORUFI11G14590.1"/>
    </source>
</evidence>
<organism evidence="2 3">
    <name type="scientific">Oryza rufipogon</name>
    <name type="common">Brownbeard rice</name>
    <name type="synonym">Asian wild rice</name>
    <dbReference type="NCBI Taxonomy" id="4529"/>
    <lineage>
        <taxon>Eukaryota</taxon>
        <taxon>Viridiplantae</taxon>
        <taxon>Streptophyta</taxon>
        <taxon>Embryophyta</taxon>
        <taxon>Tracheophyta</taxon>
        <taxon>Spermatophyta</taxon>
        <taxon>Magnoliopsida</taxon>
        <taxon>Liliopsida</taxon>
        <taxon>Poales</taxon>
        <taxon>Poaceae</taxon>
        <taxon>BOP clade</taxon>
        <taxon>Oryzoideae</taxon>
        <taxon>Oryzeae</taxon>
        <taxon>Oryzinae</taxon>
        <taxon>Oryza</taxon>
    </lineage>
</organism>
<feature type="region of interest" description="Disordered" evidence="1">
    <location>
        <begin position="228"/>
        <end position="252"/>
    </location>
</feature>
<evidence type="ECO:0000256" key="1">
    <source>
        <dbReference type="SAM" id="MobiDB-lite"/>
    </source>
</evidence>
<dbReference type="AlphaFoldDB" id="A0A0E0R8G7"/>